<name>A0A0A9DHR8_ARUDO</name>
<evidence type="ECO:0000256" key="1">
    <source>
        <dbReference type="SAM" id="MobiDB-lite"/>
    </source>
</evidence>
<reference evidence="2" key="2">
    <citation type="journal article" date="2015" name="Data Brief">
        <title>Shoot transcriptome of the giant reed, Arundo donax.</title>
        <authorList>
            <person name="Barrero R.A."/>
            <person name="Guerrero F.D."/>
            <person name="Moolhuijzen P."/>
            <person name="Goolsby J.A."/>
            <person name="Tidwell J."/>
            <person name="Bellgard S.E."/>
            <person name="Bellgard M.I."/>
        </authorList>
    </citation>
    <scope>NUCLEOTIDE SEQUENCE</scope>
    <source>
        <tissue evidence="2">Shoot tissue taken approximately 20 cm above the soil surface</tissue>
    </source>
</reference>
<evidence type="ECO:0000313" key="2">
    <source>
        <dbReference type="EMBL" id="JAD85165.1"/>
    </source>
</evidence>
<proteinExistence type="predicted"/>
<feature type="region of interest" description="Disordered" evidence="1">
    <location>
        <begin position="1"/>
        <end position="23"/>
    </location>
</feature>
<dbReference type="AlphaFoldDB" id="A0A0A9DHR8"/>
<reference evidence="2" key="1">
    <citation type="submission" date="2014-09" db="EMBL/GenBank/DDBJ databases">
        <authorList>
            <person name="Magalhaes I.L.F."/>
            <person name="Oliveira U."/>
            <person name="Santos F.R."/>
            <person name="Vidigal T.H.D.A."/>
            <person name="Brescovit A.D."/>
            <person name="Santos A.J."/>
        </authorList>
    </citation>
    <scope>NUCLEOTIDE SEQUENCE</scope>
    <source>
        <tissue evidence="2">Shoot tissue taken approximately 20 cm above the soil surface</tissue>
    </source>
</reference>
<protein>
    <submittedName>
        <fullName evidence="2">Uncharacterized protein</fullName>
    </submittedName>
</protein>
<sequence>MLYDLSNRGGRRQERGGRWLPPLNPKDGRRRFNGWIPGVALGASIVWWSTLGVELPPSTEVVAIEEAAPAVEKVVVVGSC</sequence>
<organism evidence="2">
    <name type="scientific">Arundo donax</name>
    <name type="common">Giant reed</name>
    <name type="synonym">Donax arundinaceus</name>
    <dbReference type="NCBI Taxonomy" id="35708"/>
    <lineage>
        <taxon>Eukaryota</taxon>
        <taxon>Viridiplantae</taxon>
        <taxon>Streptophyta</taxon>
        <taxon>Embryophyta</taxon>
        <taxon>Tracheophyta</taxon>
        <taxon>Spermatophyta</taxon>
        <taxon>Magnoliopsida</taxon>
        <taxon>Liliopsida</taxon>
        <taxon>Poales</taxon>
        <taxon>Poaceae</taxon>
        <taxon>PACMAD clade</taxon>
        <taxon>Arundinoideae</taxon>
        <taxon>Arundineae</taxon>
        <taxon>Arundo</taxon>
    </lineage>
</organism>
<accession>A0A0A9DHR8</accession>
<dbReference type="EMBL" id="GBRH01212730">
    <property type="protein sequence ID" value="JAD85165.1"/>
    <property type="molecule type" value="Transcribed_RNA"/>
</dbReference>